<dbReference type="HOGENOM" id="CLU_109462_0_2_1"/>
<accession>T1EJZ4</accession>
<dbReference type="RefSeq" id="XP_009015647.1">
    <property type="nucleotide sequence ID" value="XM_009017399.1"/>
</dbReference>
<dbReference type="PIRSF" id="PIRSF003113">
    <property type="entry name" value="BolA"/>
    <property type="match status" value="1"/>
</dbReference>
<evidence type="ECO:0000256" key="2">
    <source>
        <dbReference type="RuleBase" id="RU003860"/>
    </source>
</evidence>
<gene>
    <name evidence="4" type="primary">20196894</name>
    <name evidence="3" type="ORF">HELRODRAFT_147328</name>
</gene>
<comment type="similarity">
    <text evidence="1 2">Belongs to the BolA/IbaG family.</text>
</comment>
<dbReference type="CTD" id="20196894"/>
<dbReference type="PANTHER" id="PTHR46188">
    <property type="entry name" value="BOLA-LIKE PROTEIN 3"/>
    <property type="match status" value="1"/>
</dbReference>
<name>T1EJZ4_HELRO</name>
<evidence type="ECO:0000313" key="5">
    <source>
        <dbReference type="Proteomes" id="UP000015101"/>
    </source>
</evidence>
<evidence type="ECO:0000256" key="1">
    <source>
        <dbReference type="ARBA" id="ARBA00005578"/>
    </source>
</evidence>
<dbReference type="Gene3D" id="3.30.300.90">
    <property type="entry name" value="BolA-like"/>
    <property type="match status" value="1"/>
</dbReference>
<protein>
    <recommendedName>
        <fullName evidence="6">Bola-like protein</fullName>
    </recommendedName>
</protein>
<proteinExistence type="inferred from homology"/>
<dbReference type="GO" id="GO:0005759">
    <property type="term" value="C:mitochondrial matrix"/>
    <property type="evidence" value="ECO:0000318"/>
    <property type="project" value="GO_Central"/>
</dbReference>
<dbReference type="InterPro" id="IPR036065">
    <property type="entry name" value="BolA-like_sf"/>
</dbReference>
<dbReference type="InterPro" id="IPR002634">
    <property type="entry name" value="BolA"/>
</dbReference>
<dbReference type="OrthoDB" id="203381at2759"/>
<dbReference type="PANTHER" id="PTHR46188:SF1">
    <property type="entry name" value="BOLA-LIKE PROTEIN 3"/>
    <property type="match status" value="1"/>
</dbReference>
<dbReference type="Proteomes" id="UP000015101">
    <property type="component" value="Unassembled WGS sequence"/>
</dbReference>
<dbReference type="AlphaFoldDB" id="T1EJZ4"/>
<reference evidence="5" key="1">
    <citation type="submission" date="2012-12" db="EMBL/GenBank/DDBJ databases">
        <authorList>
            <person name="Hellsten U."/>
            <person name="Grimwood J."/>
            <person name="Chapman J.A."/>
            <person name="Shapiro H."/>
            <person name="Aerts A."/>
            <person name="Otillar R.P."/>
            <person name="Terry A.Y."/>
            <person name="Boore J.L."/>
            <person name="Simakov O."/>
            <person name="Marletaz F."/>
            <person name="Cho S.-J."/>
            <person name="Edsinger-Gonzales E."/>
            <person name="Havlak P."/>
            <person name="Kuo D.-H."/>
            <person name="Larsson T."/>
            <person name="Lv J."/>
            <person name="Arendt D."/>
            <person name="Savage R."/>
            <person name="Osoegawa K."/>
            <person name="de Jong P."/>
            <person name="Lindberg D.R."/>
            <person name="Seaver E.C."/>
            <person name="Weisblat D.A."/>
            <person name="Putnam N.H."/>
            <person name="Grigoriev I.V."/>
            <person name="Rokhsar D.S."/>
        </authorList>
    </citation>
    <scope>NUCLEOTIDE SEQUENCE</scope>
</reference>
<dbReference type="InterPro" id="IPR052275">
    <property type="entry name" value="Mt_Fe-S_assembly_factor"/>
</dbReference>
<reference evidence="3 5" key="2">
    <citation type="journal article" date="2013" name="Nature">
        <title>Insights into bilaterian evolution from three spiralian genomes.</title>
        <authorList>
            <person name="Simakov O."/>
            <person name="Marletaz F."/>
            <person name="Cho S.J."/>
            <person name="Edsinger-Gonzales E."/>
            <person name="Havlak P."/>
            <person name="Hellsten U."/>
            <person name="Kuo D.H."/>
            <person name="Larsson T."/>
            <person name="Lv J."/>
            <person name="Arendt D."/>
            <person name="Savage R."/>
            <person name="Osoegawa K."/>
            <person name="de Jong P."/>
            <person name="Grimwood J."/>
            <person name="Chapman J.A."/>
            <person name="Shapiro H."/>
            <person name="Aerts A."/>
            <person name="Otillar R.P."/>
            <person name="Terry A.Y."/>
            <person name="Boore J.L."/>
            <person name="Grigoriev I.V."/>
            <person name="Lindberg D.R."/>
            <person name="Seaver E.C."/>
            <person name="Weisblat D.A."/>
            <person name="Putnam N.H."/>
            <person name="Rokhsar D.S."/>
        </authorList>
    </citation>
    <scope>NUCLEOTIDE SEQUENCE</scope>
</reference>
<organism evidence="4 5">
    <name type="scientific">Helobdella robusta</name>
    <name type="common">Californian leech</name>
    <dbReference type="NCBI Taxonomy" id="6412"/>
    <lineage>
        <taxon>Eukaryota</taxon>
        <taxon>Metazoa</taxon>
        <taxon>Spiralia</taxon>
        <taxon>Lophotrochozoa</taxon>
        <taxon>Annelida</taxon>
        <taxon>Clitellata</taxon>
        <taxon>Hirudinea</taxon>
        <taxon>Rhynchobdellida</taxon>
        <taxon>Glossiphoniidae</taxon>
        <taxon>Helobdella</taxon>
    </lineage>
</organism>
<dbReference type="OMA" id="IHIGSEE"/>
<dbReference type="STRING" id="6412.T1EJZ4"/>
<dbReference type="Pfam" id="PF01722">
    <property type="entry name" value="BolA"/>
    <property type="match status" value="1"/>
</dbReference>
<reference evidence="4" key="3">
    <citation type="submission" date="2015-06" db="UniProtKB">
        <authorList>
            <consortium name="EnsemblMetazoa"/>
        </authorList>
    </citation>
    <scope>IDENTIFICATION</scope>
</reference>
<dbReference type="KEGG" id="hro:HELRODRAFT_147328"/>
<dbReference type="EMBL" id="AMQM01000597">
    <property type="status" value="NOT_ANNOTATED_CDS"/>
    <property type="molecule type" value="Genomic_DNA"/>
</dbReference>
<evidence type="ECO:0000313" key="4">
    <source>
        <dbReference type="EnsemblMetazoa" id="HelroP147328"/>
    </source>
</evidence>
<sequence length="84" mass="9353">RFLVHESKEEPSQAEAKLIAKLKTAFPEASCIQVADVSGGCGSMYEIYVASSKFEGIKTVNQHKMINEVLKEDIKKMHGIRINT</sequence>
<evidence type="ECO:0000313" key="3">
    <source>
        <dbReference type="EMBL" id="ESO06279.1"/>
    </source>
</evidence>
<dbReference type="GO" id="GO:0051604">
    <property type="term" value="P:protein maturation"/>
    <property type="evidence" value="ECO:0000318"/>
    <property type="project" value="GO_Central"/>
</dbReference>
<dbReference type="EMBL" id="KB096324">
    <property type="protein sequence ID" value="ESO06279.1"/>
    <property type="molecule type" value="Genomic_DNA"/>
</dbReference>
<dbReference type="InParanoid" id="T1EJZ4"/>
<evidence type="ECO:0008006" key="6">
    <source>
        <dbReference type="Google" id="ProtNLM"/>
    </source>
</evidence>
<dbReference type="GeneID" id="20196894"/>
<dbReference type="EnsemblMetazoa" id="HelroT147328">
    <property type="protein sequence ID" value="HelroP147328"/>
    <property type="gene ID" value="HelroG147328"/>
</dbReference>
<dbReference type="eggNOG" id="KOG3348">
    <property type="taxonomic scope" value="Eukaryota"/>
</dbReference>
<dbReference type="SUPFAM" id="SSF82657">
    <property type="entry name" value="BolA-like"/>
    <property type="match status" value="1"/>
</dbReference>
<keyword evidence="5" id="KW-1185">Reference proteome</keyword>